<keyword evidence="3" id="KW-1185">Reference proteome</keyword>
<sequence length="395" mass="41413">MMIPHTDGPAAPIVYRPHRSGLDRGLTIGQTVALLAAVLAVVASFAVAPSPAAAALALAALVLVGVTLIPIQGRTLWAWAELRYSWWRRRGEGAAWDVAVSEWERRTGEPFGLIAAGGRLTVCLSVQSPLGAQPGSRWLTRRHCDVLAHAGATCGAATATVVIDPGSSSHSEQQVRVTYAFARRGAAVLGGLDRQAGEVERRLPAIIAGAASAGLDLTVLTAEQNSATIGAALRTPPHSGSGEHLAAELAEPHWDHVAHNGHRSITCESLGRGVGHFPDVLPHLRAGWEQARVALLYRFDGPAQRIVDENYRFALSRGVPGTSDEALIAAAVAARTAVARGAAVAQIRTLLTVTAPADQPLPETGGRALRCWYGQQEHAFTAALGLAHPVSAHGL</sequence>
<dbReference type="EMBL" id="QJSP01000026">
    <property type="protein sequence ID" value="PYE12033.1"/>
    <property type="molecule type" value="Genomic_DNA"/>
</dbReference>
<evidence type="ECO:0000313" key="3">
    <source>
        <dbReference type="Proteomes" id="UP000247591"/>
    </source>
</evidence>
<keyword evidence="1" id="KW-0812">Transmembrane</keyword>
<dbReference type="AlphaFoldDB" id="A0A318R8X3"/>
<feature type="transmembrane region" description="Helical" evidence="1">
    <location>
        <begin position="54"/>
        <end position="80"/>
    </location>
</feature>
<evidence type="ECO:0000256" key="1">
    <source>
        <dbReference type="SAM" id="Phobius"/>
    </source>
</evidence>
<comment type="caution">
    <text evidence="2">The sequence shown here is derived from an EMBL/GenBank/DDBJ whole genome shotgun (WGS) entry which is preliminary data.</text>
</comment>
<accession>A0A318R8X3</accession>
<keyword evidence="1" id="KW-0472">Membrane</keyword>
<name>A0A318R8X3_WILLI</name>
<feature type="transmembrane region" description="Helical" evidence="1">
    <location>
        <begin position="26"/>
        <end position="48"/>
    </location>
</feature>
<protein>
    <submittedName>
        <fullName evidence="2">Uncharacterized protein</fullName>
    </submittedName>
</protein>
<organism evidence="2 3">
    <name type="scientific">Williamsia limnetica</name>
    <dbReference type="NCBI Taxonomy" id="882452"/>
    <lineage>
        <taxon>Bacteria</taxon>
        <taxon>Bacillati</taxon>
        <taxon>Actinomycetota</taxon>
        <taxon>Actinomycetes</taxon>
        <taxon>Mycobacteriales</taxon>
        <taxon>Nocardiaceae</taxon>
        <taxon>Williamsia</taxon>
    </lineage>
</organism>
<evidence type="ECO:0000313" key="2">
    <source>
        <dbReference type="EMBL" id="PYE12033.1"/>
    </source>
</evidence>
<dbReference type="Proteomes" id="UP000247591">
    <property type="component" value="Unassembled WGS sequence"/>
</dbReference>
<proteinExistence type="predicted"/>
<dbReference type="RefSeq" id="WP_110472760.1">
    <property type="nucleotide sequence ID" value="NZ_QJSP01000026.1"/>
</dbReference>
<keyword evidence="1" id="KW-1133">Transmembrane helix</keyword>
<gene>
    <name evidence="2" type="ORF">DFR67_12641</name>
</gene>
<reference evidence="2 3" key="1">
    <citation type="submission" date="2018-06" db="EMBL/GenBank/DDBJ databases">
        <title>Genomic Encyclopedia of Type Strains, Phase IV (KMG-IV): sequencing the most valuable type-strain genomes for metagenomic binning, comparative biology and taxonomic classification.</title>
        <authorList>
            <person name="Goeker M."/>
        </authorList>
    </citation>
    <scope>NUCLEOTIDE SEQUENCE [LARGE SCALE GENOMIC DNA]</scope>
    <source>
        <strain evidence="2 3">DSM 45521</strain>
    </source>
</reference>